<dbReference type="PANTHER" id="PTHR43394">
    <property type="entry name" value="ATP-DEPENDENT PERMEASE MDL1, MITOCHONDRIAL"/>
    <property type="match status" value="1"/>
</dbReference>
<dbReference type="Gene3D" id="1.20.1560.10">
    <property type="entry name" value="ABC transporter type 1, transmembrane domain"/>
    <property type="match status" value="1"/>
</dbReference>
<dbReference type="PROSITE" id="PS50893">
    <property type="entry name" value="ABC_TRANSPORTER_2"/>
    <property type="match status" value="1"/>
</dbReference>
<dbReference type="InterPro" id="IPR011527">
    <property type="entry name" value="ABC1_TM_dom"/>
</dbReference>
<feature type="transmembrane region" description="Helical" evidence="9">
    <location>
        <begin position="81"/>
        <end position="102"/>
    </location>
</feature>
<comment type="caution">
    <text evidence="12">The sequence shown here is derived from an EMBL/GenBank/DDBJ whole genome shotgun (WGS) entry which is preliminary data.</text>
</comment>
<evidence type="ECO:0000256" key="9">
    <source>
        <dbReference type="SAM" id="Phobius"/>
    </source>
</evidence>
<dbReference type="InterPro" id="IPR017871">
    <property type="entry name" value="ABC_transporter-like_CS"/>
</dbReference>
<dbReference type="SMART" id="SM00382">
    <property type="entry name" value="AAA"/>
    <property type="match status" value="1"/>
</dbReference>
<evidence type="ECO:0000256" key="7">
    <source>
        <dbReference type="ARBA" id="ARBA00022989"/>
    </source>
</evidence>
<dbReference type="PANTHER" id="PTHR43394:SF1">
    <property type="entry name" value="ATP-BINDING CASSETTE SUB-FAMILY B MEMBER 10, MITOCHONDRIAL"/>
    <property type="match status" value="1"/>
</dbReference>
<comment type="subcellular location">
    <subcellularLocation>
        <location evidence="1">Cell membrane</location>
        <topology evidence="1">Multi-pass membrane protein</topology>
    </subcellularLocation>
</comment>
<proteinExistence type="predicted"/>
<feature type="transmembrane region" description="Helical" evidence="9">
    <location>
        <begin position="44"/>
        <end position="61"/>
    </location>
</feature>
<dbReference type="GO" id="GO:0016887">
    <property type="term" value="F:ATP hydrolysis activity"/>
    <property type="evidence" value="ECO:0007669"/>
    <property type="project" value="InterPro"/>
</dbReference>
<dbReference type="PROSITE" id="PS50929">
    <property type="entry name" value="ABC_TM1F"/>
    <property type="match status" value="1"/>
</dbReference>
<reference evidence="12" key="1">
    <citation type="submission" date="2017-02" db="EMBL/GenBank/DDBJ databases">
        <title>Draft Genome Sequence of the Salt Water Bacterium Oceanospirillum linum ATCC 11336.</title>
        <authorList>
            <person name="Trachtenberg A.M."/>
            <person name="Carney J.G."/>
            <person name="Linnane J.D."/>
            <person name="Rheaume B.A."/>
            <person name="Pitts N.L."/>
            <person name="Mykles D.L."/>
            <person name="Maclea K.S."/>
        </authorList>
    </citation>
    <scope>NUCLEOTIDE SEQUENCE [LARGE SCALE GENOMIC DNA]</scope>
    <source>
        <strain evidence="12">ATCC 11336</strain>
    </source>
</reference>
<evidence type="ECO:0000256" key="5">
    <source>
        <dbReference type="ARBA" id="ARBA00022741"/>
    </source>
</evidence>
<evidence type="ECO:0000256" key="3">
    <source>
        <dbReference type="ARBA" id="ARBA00022475"/>
    </source>
</evidence>
<dbReference type="PROSITE" id="PS00211">
    <property type="entry name" value="ABC_TRANSPORTER_1"/>
    <property type="match status" value="1"/>
</dbReference>
<keyword evidence="2" id="KW-0813">Transport</keyword>
<feature type="domain" description="ABC transporter" evidence="10">
    <location>
        <begin position="362"/>
        <end position="591"/>
    </location>
</feature>
<dbReference type="GO" id="GO:0015421">
    <property type="term" value="F:ABC-type oligopeptide transporter activity"/>
    <property type="evidence" value="ECO:0007669"/>
    <property type="project" value="TreeGrafter"/>
</dbReference>
<dbReference type="Pfam" id="PF00005">
    <property type="entry name" value="ABC_tran"/>
    <property type="match status" value="1"/>
</dbReference>
<keyword evidence="8 9" id="KW-0472">Membrane</keyword>
<sequence>MVRWLTRIIDNSNRAGEGANQSFQYNHEMSLSWLFSFIKPQKKAILMVLGLSLLVSMMVLLQPWLTKMLIDDGLLAKDYSVLLQIAGAMVAVGILNTVLSGFNRYCHTRLSGRVLFALREDLYGHLQKLSPAFYSRRRIGDLMSRLDGDVAQIQRFAVDALFASVSGILGLIGALAMMLMLSWELTLIVLVLVPLEILWLRWMRRKVERHTRRLRERSADLSAFLVETLPVMKFIQSVGQESSEARKLKGLGHGYLDQLLRLQVVEFFTQAIPTTLVSISRAGVFLLGGYWVIQGDWQLGALIAFSTYLGMAIGPVQSLLGLYVSLQRMVVSLDRVMELRSEPVSVANGNEVESMPEHVGALRFENVSFSHQGRTQKILDGVTFSLLGGKKAAIMGASGSGKSTLIDLLHRHYDPDQGAIFYNGVDLHDCDLSELRRRIAVVSQDIVLFRGSLTDNIRYANPSASDEQVKAAAIQAQLGALIAQLPEGLDTPLGERGQQLSGGQKQRIAIARALLQQPDILVLDEATSAVDAETEREIIQQVDRLFTGRTRILISHRASTLQEADVYLHLKDGRIRVSGNNDGLACSPGDF</sequence>
<protein>
    <submittedName>
        <fullName evidence="12">ABC transporter ATP-binding protein</fullName>
    </submittedName>
</protein>
<name>A0A1T1HDD0_OCELI</name>
<dbReference type="InterPro" id="IPR003593">
    <property type="entry name" value="AAA+_ATPase"/>
</dbReference>
<accession>A0A1T1HDD0</accession>
<dbReference type="STRING" id="966.BTA35_0207685"/>
<evidence type="ECO:0000256" key="2">
    <source>
        <dbReference type="ARBA" id="ARBA00022448"/>
    </source>
</evidence>
<dbReference type="InterPro" id="IPR039421">
    <property type="entry name" value="Type_1_exporter"/>
</dbReference>
<evidence type="ECO:0000256" key="8">
    <source>
        <dbReference type="ARBA" id="ARBA00023136"/>
    </source>
</evidence>
<evidence type="ECO:0000259" key="10">
    <source>
        <dbReference type="PROSITE" id="PS50893"/>
    </source>
</evidence>
<keyword evidence="13" id="KW-1185">Reference proteome</keyword>
<dbReference type="InterPro" id="IPR003439">
    <property type="entry name" value="ABC_transporter-like_ATP-bd"/>
</dbReference>
<dbReference type="SUPFAM" id="SSF90123">
    <property type="entry name" value="ABC transporter transmembrane region"/>
    <property type="match status" value="1"/>
</dbReference>
<dbReference type="GO" id="GO:0005524">
    <property type="term" value="F:ATP binding"/>
    <property type="evidence" value="ECO:0007669"/>
    <property type="project" value="UniProtKB-KW"/>
</dbReference>
<dbReference type="EMBL" id="MTSD02000002">
    <property type="protein sequence ID" value="OOV87869.1"/>
    <property type="molecule type" value="Genomic_DNA"/>
</dbReference>
<feature type="domain" description="ABC transmembrane type-1" evidence="11">
    <location>
        <begin position="46"/>
        <end position="328"/>
    </location>
</feature>
<keyword evidence="7 9" id="KW-1133">Transmembrane helix</keyword>
<dbReference type="SUPFAM" id="SSF52540">
    <property type="entry name" value="P-loop containing nucleoside triphosphate hydrolases"/>
    <property type="match status" value="1"/>
</dbReference>
<feature type="transmembrane region" description="Helical" evidence="9">
    <location>
        <begin position="299"/>
        <end position="326"/>
    </location>
</feature>
<keyword evidence="4 9" id="KW-0812">Transmembrane</keyword>
<keyword evidence="3" id="KW-1003">Cell membrane</keyword>
<dbReference type="GO" id="GO:0005886">
    <property type="term" value="C:plasma membrane"/>
    <property type="evidence" value="ECO:0007669"/>
    <property type="project" value="UniProtKB-SubCell"/>
</dbReference>
<feature type="transmembrane region" description="Helical" evidence="9">
    <location>
        <begin position="160"/>
        <end position="179"/>
    </location>
</feature>
<evidence type="ECO:0000313" key="13">
    <source>
        <dbReference type="Proteomes" id="UP000190064"/>
    </source>
</evidence>
<dbReference type="InterPro" id="IPR036640">
    <property type="entry name" value="ABC1_TM_sf"/>
</dbReference>
<dbReference type="InterPro" id="IPR027417">
    <property type="entry name" value="P-loop_NTPase"/>
</dbReference>
<evidence type="ECO:0000256" key="4">
    <source>
        <dbReference type="ARBA" id="ARBA00022692"/>
    </source>
</evidence>
<evidence type="ECO:0000313" key="12">
    <source>
        <dbReference type="EMBL" id="OOV87869.1"/>
    </source>
</evidence>
<dbReference type="Pfam" id="PF00664">
    <property type="entry name" value="ABC_membrane"/>
    <property type="match status" value="1"/>
</dbReference>
<organism evidence="12 13">
    <name type="scientific">Oceanospirillum linum</name>
    <dbReference type="NCBI Taxonomy" id="966"/>
    <lineage>
        <taxon>Bacteria</taxon>
        <taxon>Pseudomonadati</taxon>
        <taxon>Pseudomonadota</taxon>
        <taxon>Gammaproteobacteria</taxon>
        <taxon>Oceanospirillales</taxon>
        <taxon>Oceanospirillaceae</taxon>
        <taxon>Oceanospirillum</taxon>
    </lineage>
</organism>
<evidence type="ECO:0000256" key="1">
    <source>
        <dbReference type="ARBA" id="ARBA00004651"/>
    </source>
</evidence>
<feature type="transmembrane region" description="Helical" evidence="9">
    <location>
        <begin position="271"/>
        <end position="293"/>
    </location>
</feature>
<dbReference type="Gene3D" id="3.40.50.300">
    <property type="entry name" value="P-loop containing nucleotide triphosphate hydrolases"/>
    <property type="match status" value="1"/>
</dbReference>
<dbReference type="CDD" id="cd07346">
    <property type="entry name" value="ABC_6TM_exporters"/>
    <property type="match status" value="1"/>
</dbReference>
<evidence type="ECO:0000256" key="6">
    <source>
        <dbReference type="ARBA" id="ARBA00022840"/>
    </source>
</evidence>
<feature type="transmembrane region" description="Helical" evidence="9">
    <location>
        <begin position="185"/>
        <end position="203"/>
    </location>
</feature>
<dbReference type="AlphaFoldDB" id="A0A1T1HDD0"/>
<keyword evidence="5" id="KW-0547">Nucleotide-binding</keyword>
<dbReference type="FunFam" id="3.40.50.300:FF:000221">
    <property type="entry name" value="Multidrug ABC transporter ATP-binding protein"/>
    <property type="match status" value="1"/>
</dbReference>
<gene>
    <name evidence="12" type="ORF">BTA35_0207685</name>
</gene>
<keyword evidence="6 12" id="KW-0067">ATP-binding</keyword>
<dbReference type="Proteomes" id="UP000190064">
    <property type="component" value="Unassembled WGS sequence"/>
</dbReference>
<evidence type="ECO:0000259" key="11">
    <source>
        <dbReference type="PROSITE" id="PS50929"/>
    </source>
</evidence>